<organism evidence="1 2">
    <name type="scientific">Pseudochelatococcus lubricantis</name>
    <dbReference type="NCBI Taxonomy" id="1538102"/>
    <lineage>
        <taxon>Bacteria</taxon>
        <taxon>Pseudomonadati</taxon>
        <taxon>Pseudomonadota</taxon>
        <taxon>Alphaproteobacteria</taxon>
        <taxon>Hyphomicrobiales</taxon>
        <taxon>Chelatococcaceae</taxon>
        <taxon>Pseudochelatococcus</taxon>
    </lineage>
</organism>
<gene>
    <name evidence="1" type="ORF">FHS82_001064</name>
</gene>
<accession>A0ABX0UXW5</accession>
<dbReference type="EMBL" id="JAASQI010000002">
    <property type="protein sequence ID" value="NIJ57238.1"/>
    <property type="molecule type" value="Genomic_DNA"/>
</dbReference>
<proteinExistence type="predicted"/>
<evidence type="ECO:0000313" key="2">
    <source>
        <dbReference type="Proteomes" id="UP001429580"/>
    </source>
</evidence>
<comment type="caution">
    <text evidence="1">The sequence shown here is derived from an EMBL/GenBank/DDBJ whole genome shotgun (WGS) entry which is preliminary data.</text>
</comment>
<reference evidence="1 2" key="1">
    <citation type="submission" date="2020-03" db="EMBL/GenBank/DDBJ databases">
        <title>Genomic Encyclopedia of Type Strains, Phase IV (KMG-IV): sequencing the most valuable type-strain genomes for metagenomic binning, comparative biology and taxonomic classification.</title>
        <authorList>
            <person name="Goeker M."/>
        </authorList>
    </citation>
    <scope>NUCLEOTIDE SEQUENCE [LARGE SCALE GENOMIC DNA]</scope>
    <source>
        <strain evidence="1 2">DSM 103870</strain>
    </source>
</reference>
<protein>
    <submittedName>
        <fullName evidence="1">Uncharacterized protein</fullName>
    </submittedName>
</protein>
<dbReference type="Proteomes" id="UP001429580">
    <property type="component" value="Unassembled WGS sequence"/>
</dbReference>
<sequence length="91" mass="10336">MRITTDKQDKLAWTSFDLADIEMRVDGEVVHHVVTADDAEGYAIVLNRELAVPEVLTGKVEFMPKNERGEKLLAALRKRWEILAPQWGSLC</sequence>
<name>A0ABX0UXW5_9HYPH</name>
<keyword evidence="2" id="KW-1185">Reference proteome</keyword>
<evidence type="ECO:0000313" key="1">
    <source>
        <dbReference type="EMBL" id="NIJ57238.1"/>
    </source>
</evidence>
<dbReference type="RefSeq" id="WP_166949558.1">
    <property type="nucleotide sequence ID" value="NZ_JAASQI010000002.1"/>
</dbReference>